<dbReference type="EMBL" id="RKQG01000001">
    <property type="protein sequence ID" value="RPE36500.1"/>
    <property type="molecule type" value="Genomic_DNA"/>
</dbReference>
<evidence type="ECO:0000313" key="3">
    <source>
        <dbReference type="Proteomes" id="UP000266906"/>
    </source>
</evidence>
<proteinExistence type="predicted"/>
<dbReference type="RefSeq" id="WP_360296708.1">
    <property type="nucleotide sequence ID" value="NZ_JBEYIY010000024.1"/>
</dbReference>
<evidence type="ECO:0000313" key="1">
    <source>
        <dbReference type="EMBL" id="ROR46124.1"/>
    </source>
</evidence>
<accession>A0A8G1UNF8</accession>
<dbReference type="Proteomes" id="UP000267408">
    <property type="component" value="Unassembled WGS sequence"/>
</dbReference>
<dbReference type="Pfam" id="PF19719">
    <property type="entry name" value="DUF6213"/>
    <property type="match status" value="1"/>
</dbReference>
<evidence type="ECO:0000313" key="2">
    <source>
        <dbReference type="EMBL" id="RPE36500.1"/>
    </source>
</evidence>
<dbReference type="Proteomes" id="UP000266906">
    <property type="component" value="Unassembled WGS sequence"/>
</dbReference>
<evidence type="ECO:0000313" key="4">
    <source>
        <dbReference type="Proteomes" id="UP000267408"/>
    </source>
</evidence>
<comment type="caution">
    <text evidence="2">The sequence shown here is derived from an EMBL/GenBank/DDBJ whole genome shotgun (WGS) entry which is preliminary data.</text>
</comment>
<organism evidence="2 3">
    <name type="scientific">Kitasatospora cineracea</name>
    <dbReference type="NCBI Taxonomy" id="88074"/>
    <lineage>
        <taxon>Bacteria</taxon>
        <taxon>Bacillati</taxon>
        <taxon>Actinomycetota</taxon>
        <taxon>Actinomycetes</taxon>
        <taxon>Kitasatosporales</taxon>
        <taxon>Streptomycetaceae</taxon>
        <taxon>Kitasatospora</taxon>
    </lineage>
</organism>
<dbReference type="AlphaFoldDB" id="A0A3N4SCW7"/>
<sequence>MKQDVKRDGRIRTQEEVDTVGRLNVPVICGESGGLAIPAFQVVELLRALPGEWEEWADRDDSGLDPETTGVLADLVRQLADQIDLACIEIASEVE</sequence>
<keyword evidence="3" id="KW-1185">Reference proteome</keyword>
<reference evidence="3 4" key="1">
    <citation type="submission" date="2018-11" db="EMBL/GenBank/DDBJ databases">
        <title>Sequencing the genomes of 1000 actinobacteria strains.</title>
        <authorList>
            <person name="Klenk H.-P."/>
        </authorList>
    </citation>
    <scope>NUCLEOTIDE SEQUENCE [LARGE SCALE GENOMIC DNA]</scope>
    <source>
        <strain evidence="1 4">DSM 44780</strain>
        <strain evidence="2 3">DSM 44781</strain>
    </source>
</reference>
<name>A0A3N4SCW7_9ACTN</name>
<protein>
    <submittedName>
        <fullName evidence="2">Uncharacterized protein</fullName>
    </submittedName>
</protein>
<dbReference type="InterPro" id="IPR046185">
    <property type="entry name" value="DUF6213"/>
</dbReference>
<accession>A0A3N4SCW7</accession>
<dbReference type="EMBL" id="RJVJ01000001">
    <property type="protein sequence ID" value="ROR46124.1"/>
    <property type="molecule type" value="Genomic_DNA"/>
</dbReference>
<gene>
    <name evidence="2" type="ORF">EDD38_4875</name>
    <name evidence="1" type="ORF">EDD39_4384</name>
</gene>